<dbReference type="HOGENOM" id="CLU_3183401_0_0_9"/>
<name>J6YBV8_ENTFC</name>
<proteinExistence type="predicted"/>
<dbReference type="Proteomes" id="UP000006403">
    <property type="component" value="Unassembled WGS sequence"/>
</dbReference>
<dbReference type="AlphaFoldDB" id="J6YBV8"/>
<dbReference type="PATRIC" id="fig|1134806.3.peg.280"/>
<comment type="caution">
    <text evidence="1">The sequence shown here is derived from an EMBL/GenBank/DDBJ whole genome shotgun (WGS) entry which is preliminary data.</text>
</comment>
<dbReference type="EMBL" id="AMBL01000006">
    <property type="protein sequence ID" value="EJY47856.1"/>
    <property type="molecule type" value="Genomic_DNA"/>
</dbReference>
<protein>
    <submittedName>
        <fullName evidence="1">Uncharacterized protein</fullName>
    </submittedName>
</protein>
<organism evidence="1 2">
    <name type="scientific">Enterococcus faecium 505</name>
    <dbReference type="NCBI Taxonomy" id="1134806"/>
    <lineage>
        <taxon>Bacteria</taxon>
        <taxon>Bacillati</taxon>
        <taxon>Bacillota</taxon>
        <taxon>Bacilli</taxon>
        <taxon>Lactobacillales</taxon>
        <taxon>Enterococcaceae</taxon>
        <taxon>Enterococcus</taxon>
    </lineage>
</organism>
<reference evidence="1 2" key="1">
    <citation type="submission" date="2012-04" db="EMBL/GenBank/DDBJ databases">
        <authorList>
            <person name="Weinstock G."/>
            <person name="Sodergren E."/>
            <person name="Lobos E.A."/>
            <person name="Fulton L."/>
            <person name="Fulton R."/>
            <person name="Courtney L."/>
            <person name="Fronick C."/>
            <person name="O'Laughlin M."/>
            <person name="Godfrey J."/>
            <person name="Wilson R.M."/>
            <person name="Miner T."/>
            <person name="Farmer C."/>
            <person name="Delehaunty K."/>
            <person name="Cordes M."/>
            <person name="Minx P."/>
            <person name="Tomlinson C."/>
            <person name="Chen J."/>
            <person name="Wollam A."/>
            <person name="Pepin K.H."/>
            <person name="Bhonagiri V."/>
            <person name="Zhang X."/>
            <person name="Suruliraj S."/>
            <person name="Warren W."/>
            <person name="Mitreva M."/>
            <person name="Mardis E.R."/>
            <person name="Wilson R.K."/>
        </authorList>
    </citation>
    <scope>NUCLEOTIDE SEQUENCE [LARGE SCALE GENOMIC DNA]</scope>
    <source>
        <strain evidence="1 2">505</strain>
    </source>
</reference>
<sequence length="46" mass="5469">MSKKATWKKTQHPVSSTLPYFNLNRSLFCQIHFFTDPINNYPTDNH</sequence>
<gene>
    <name evidence="1" type="ORF">HMPREF1348_00293</name>
</gene>
<evidence type="ECO:0000313" key="1">
    <source>
        <dbReference type="EMBL" id="EJY47856.1"/>
    </source>
</evidence>
<accession>J6YBV8</accession>
<evidence type="ECO:0000313" key="2">
    <source>
        <dbReference type="Proteomes" id="UP000006403"/>
    </source>
</evidence>